<evidence type="ECO:0000313" key="1">
    <source>
        <dbReference type="EMBL" id="QEI06883.1"/>
    </source>
</evidence>
<dbReference type="InterPro" id="IPR011989">
    <property type="entry name" value="ARM-like"/>
</dbReference>
<name>A0A5C0AZN3_9BURK</name>
<protein>
    <submittedName>
        <fullName evidence="1">DUF4303 domain-containing protein</fullName>
    </submittedName>
</protein>
<proteinExistence type="predicted"/>
<dbReference type="Proteomes" id="UP000325161">
    <property type="component" value="Chromosome"/>
</dbReference>
<accession>A0A5C0AZN3</accession>
<dbReference type="InterPro" id="IPR025409">
    <property type="entry name" value="DUF4303"/>
</dbReference>
<dbReference type="Pfam" id="PF14136">
    <property type="entry name" value="DUF4303"/>
    <property type="match status" value="1"/>
</dbReference>
<keyword evidence="2" id="KW-1185">Reference proteome</keyword>
<dbReference type="Gene3D" id="1.25.10.10">
    <property type="entry name" value="Leucine-rich Repeat Variant"/>
    <property type="match status" value="1"/>
</dbReference>
<gene>
    <name evidence="1" type="ORF">FXN63_14355</name>
</gene>
<sequence length="432" mass="47520">MCRCCGSVVWHQNSGDPMDWKTLETHLTVTACATLDKLLASNVGTLYAAAFFGSYREDERVIDLPSLAANTLAALDEDHPKRGDEGFWSVKWSPVDWRWTWEPSDYGDETLHALDASLQAYANRGTPEQWDAAETRFMATVARAAAAVRKHFAKHPQVDKHFVVFFHDDAHGPALAKTSMSDSLFLRHFPEQDETEQTRRRLAGLPESEQAAYYVNRLDKYDGIDGETASDWLVAHGKSALPLLVEHMAKGKDAWKTAMILGLAGVADPTAIAALRKGTTAKGESTWGWSARALGYLGDVEWLLTQPTKIAMAGCCANLSAFRDRGALPLTLDYGPVERLLAQWPELAADVEELLKPGSSFCTIRVGDVPEAIRGLQSSHVVIRRHAACVLNERRLGKQGVAKAIAALKTCEDDSDEKMRYLVGLALDGLRA</sequence>
<dbReference type="EMBL" id="CP043046">
    <property type="protein sequence ID" value="QEI06883.1"/>
    <property type="molecule type" value="Genomic_DNA"/>
</dbReference>
<evidence type="ECO:0000313" key="2">
    <source>
        <dbReference type="Proteomes" id="UP000325161"/>
    </source>
</evidence>
<reference evidence="1 2" key="1">
    <citation type="submission" date="2019-08" db="EMBL/GenBank/DDBJ databases">
        <title>Amphibian skin-associated Pigmentiphaga: genome sequence and occurrence across geography and hosts.</title>
        <authorList>
            <person name="Bletz M.C."/>
            <person name="Bunk B."/>
            <person name="Sproeer C."/>
            <person name="Biwer P."/>
            <person name="Reiter S."/>
            <person name="Rabemananjara F.C.E."/>
            <person name="Schulz S."/>
            <person name="Overmann J."/>
            <person name="Vences M."/>
        </authorList>
    </citation>
    <scope>NUCLEOTIDE SEQUENCE [LARGE SCALE GENOMIC DNA]</scope>
    <source>
        <strain evidence="1 2">Mada1488</strain>
    </source>
</reference>
<dbReference type="KEGG" id="pacr:FXN63_14355"/>
<organism evidence="1 2">
    <name type="scientific">Pigmentiphaga aceris</name>
    <dbReference type="NCBI Taxonomy" id="1940612"/>
    <lineage>
        <taxon>Bacteria</taxon>
        <taxon>Pseudomonadati</taxon>
        <taxon>Pseudomonadota</taxon>
        <taxon>Betaproteobacteria</taxon>
        <taxon>Burkholderiales</taxon>
        <taxon>Alcaligenaceae</taxon>
        <taxon>Pigmentiphaga</taxon>
    </lineage>
</organism>
<dbReference type="OrthoDB" id="5186094at2"/>
<dbReference type="AlphaFoldDB" id="A0A5C0AZN3"/>